<gene>
    <name evidence="1" type="ORF">BU23DRAFT_119856</name>
</gene>
<organism evidence="1 2">
    <name type="scientific">Bimuria novae-zelandiae CBS 107.79</name>
    <dbReference type="NCBI Taxonomy" id="1447943"/>
    <lineage>
        <taxon>Eukaryota</taxon>
        <taxon>Fungi</taxon>
        <taxon>Dikarya</taxon>
        <taxon>Ascomycota</taxon>
        <taxon>Pezizomycotina</taxon>
        <taxon>Dothideomycetes</taxon>
        <taxon>Pleosporomycetidae</taxon>
        <taxon>Pleosporales</taxon>
        <taxon>Massarineae</taxon>
        <taxon>Didymosphaeriaceae</taxon>
        <taxon>Bimuria</taxon>
    </lineage>
</organism>
<dbReference type="AlphaFoldDB" id="A0A6A5VC13"/>
<dbReference type="Proteomes" id="UP000800036">
    <property type="component" value="Unassembled WGS sequence"/>
</dbReference>
<evidence type="ECO:0000313" key="1">
    <source>
        <dbReference type="EMBL" id="KAF1974240.1"/>
    </source>
</evidence>
<evidence type="ECO:0000313" key="2">
    <source>
        <dbReference type="Proteomes" id="UP000800036"/>
    </source>
</evidence>
<reference evidence="1" key="1">
    <citation type="journal article" date="2020" name="Stud. Mycol.">
        <title>101 Dothideomycetes genomes: a test case for predicting lifestyles and emergence of pathogens.</title>
        <authorList>
            <person name="Haridas S."/>
            <person name="Albert R."/>
            <person name="Binder M."/>
            <person name="Bloem J."/>
            <person name="Labutti K."/>
            <person name="Salamov A."/>
            <person name="Andreopoulos B."/>
            <person name="Baker S."/>
            <person name="Barry K."/>
            <person name="Bills G."/>
            <person name="Bluhm B."/>
            <person name="Cannon C."/>
            <person name="Castanera R."/>
            <person name="Culley D."/>
            <person name="Daum C."/>
            <person name="Ezra D."/>
            <person name="Gonzalez J."/>
            <person name="Henrissat B."/>
            <person name="Kuo A."/>
            <person name="Liang C."/>
            <person name="Lipzen A."/>
            <person name="Lutzoni F."/>
            <person name="Magnuson J."/>
            <person name="Mondo S."/>
            <person name="Nolan M."/>
            <person name="Ohm R."/>
            <person name="Pangilinan J."/>
            <person name="Park H.-J."/>
            <person name="Ramirez L."/>
            <person name="Alfaro M."/>
            <person name="Sun H."/>
            <person name="Tritt A."/>
            <person name="Yoshinaga Y."/>
            <person name="Zwiers L.-H."/>
            <person name="Turgeon B."/>
            <person name="Goodwin S."/>
            <person name="Spatafora J."/>
            <person name="Crous P."/>
            <person name="Grigoriev I."/>
        </authorList>
    </citation>
    <scope>NUCLEOTIDE SEQUENCE</scope>
    <source>
        <strain evidence="1">CBS 107.79</strain>
    </source>
</reference>
<accession>A0A6A5VC13</accession>
<proteinExistence type="predicted"/>
<sequence>MPRRRMSLSHARTCLNGEGYTSPYLTSLIGGHFLEQTSVLQKINRACGCLCEETVSKRRRITRVKIPIRKIDAARAQHSTFNEPAFPDHLVTSRAQSSIGEWMYIQLAFDICNASICVSLSSCCRYTTRLCFIEPHALKKMFILIVRFSAKAAVSSG</sequence>
<name>A0A6A5VC13_9PLEO</name>
<protein>
    <submittedName>
        <fullName evidence="1">Uncharacterized protein</fullName>
    </submittedName>
</protein>
<keyword evidence="2" id="KW-1185">Reference proteome</keyword>
<dbReference type="EMBL" id="ML976676">
    <property type="protein sequence ID" value="KAF1974240.1"/>
    <property type="molecule type" value="Genomic_DNA"/>
</dbReference>